<dbReference type="Gene3D" id="2.40.50.40">
    <property type="match status" value="1"/>
</dbReference>
<evidence type="ECO:0000313" key="4">
    <source>
        <dbReference type="Proteomes" id="UP001303473"/>
    </source>
</evidence>
<gene>
    <name evidence="3" type="ORF">QBC46DRAFT_451925</name>
</gene>
<comment type="caution">
    <text evidence="3">The sequence shown here is derived from an EMBL/GenBank/DDBJ whole genome shotgun (WGS) entry which is preliminary data.</text>
</comment>
<dbReference type="SUPFAM" id="SSF54160">
    <property type="entry name" value="Chromo domain-like"/>
    <property type="match status" value="1"/>
</dbReference>
<dbReference type="AlphaFoldDB" id="A0AAN6S1Y8"/>
<evidence type="ECO:0000313" key="3">
    <source>
        <dbReference type="EMBL" id="KAK3937490.1"/>
    </source>
</evidence>
<accession>A0AAN6S1Y8</accession>
<feature type="region of interest" description="Disordered" evidence="2">
    <location>
        <begin position="79"/>
        <end position="110"/>
    </location>
</feature>
<reference evidence="4" key="1">
    <citation type="journal article" date="2023" name="Mol. Phylogenet. Evol.">
        <title>Genome-scale phylogeny and comparative genomics of the fungal order Sordariales.</title>
        <authorList>
            <person name="Hensen N."/>
            <person name="Bonometti L."/>
            <person name="Westerberg I."/>
            <person name="Brannstrom I.O."/>
            <person name="Guillou S."/>
            <person name="Cros-Aarteil S."/>
            <person name="Calhoun S."/>
            <person name="Haridas S."/>
            <person name="Kuo A."/>
            <person name="Mondo S."/>
            <person name="Pangilinan J."/>
            <person name="Riley R."/>
            <person name="LaButti K."/>
            <person name="Andreopoulos B."/>
            <person name="Lipzen A."/>
            <person name="Chen C."/>
            <person name="Yan M."/>
            <person name="Daum C."/>
            <person name="Ng V."/>
            <person name="Clum A."/>
            <person name="Steindorff A."/>
            <person name="Ohm R.A."/>
            <person name="Martin F."/>
            <person name="Silar P."/>
            <person name="Natvig D.O."/>
            <person name="Lalanne C."/>
            <person name="Gautier V."/>
            <person name="Ament-Velasquez S.L."/>
            <person name="Kruys A."/>
            <person name="Hutchinson M.I."/>
            <person name="Powell A.J."/>
            <person name="Barry K."/>
            <person name="Miller A.N."/>
            <person name="Grigoriev I.V."/>
            <person name="Debuchy R."/>
            <person name="Gladieux P."/>
            <person name="Hiltunen Thoren M."/>
            <person name="Johannesson H."/>
        </authorList>
    </citation>
    <scope>NUCLEOTIDE SEQUENCE [LARGE SCALE GENOMIC DNA]</scope>
    <source>
        <strain evidence="4">CBS 340.73</strain>
    </source>
</reference>
<sequence>MGDATAFHVGSSSNDAKSLPPSPPANTARSDQVSPGPKQVANIEELDSLQGQSSSAPVLLEGATSTVMIIAHEPNEASISNPFVSNARGRHMSPTEDEETSSEEGDIPPGFWPVEQIIGEEDVNGKRHFLVRWKPTLEPAKNLKHLKKTIREWEREKAKIFIGGVSKQGPAGVRRGRGQPRKVVKPGKRD</sequence>
<feature type="region of interest" description="Disordered" evidence="2">
    <location>
        <begin position="165"/>
        <end position="190"/>
    </location>
</feature>
<dbReference type="CDD" id="cd00024">
    <property type="entry name" value="CD_CSD"/>
    <property type="match status" value="1"/>
</dbReference>
<dbReference type="Proteomes" id="UP001303473">
    <property type="component" value="Unassembled WGS sequence"/>
</dbReference>
<dbReference type="InterPro" id="IPR016197">
    <property type="entry name" value="Chromo-like_dom_sf"/>
</dbReference>
<name>A0AAN6S1Y8_9PEZI</name>
<feature type="region of interest" description="Disordered" evidence="2">
    <location>
        <begin position="1"/>
        <end position="40"/>
    </location>
</feature>
<feature type="compositionally biased region" description="Basic residues" evidence="2">
    <location>
        <begin position="174"/>
        <end position="190"/>
    </location>
</feature>
<evidence type="ECO:0008006" key="5">
    <source>
        <dbReference type="Google" id="ProtNLM"/>
    </source>
</evidence>
<evidence type="ECO:0000256" key="1">
    <source>
        <dbReference type="ARBA" id="ARBA00011353"/>
    </source>
</evidence>
<dbReference type="EMBL" id="MU853853">
    <property type="protein sequence ID" value="KAK3937490.1"/>
    <property type="molecule type" value="Genomic_DNA"/>
</dbReference>
<organism evidence="3 4">
    <name type="scientific">Diplogelasinospora grovesii</name>
    <dbReference type="NCBI Taxonomy" id="303347"/>
    <lineage>
        <taxon>Eukaryota</taxon>
        <taxon>Fungi</taxon>
        <taxon>Dikarya</taxon>
        <taxon>Ascomycota</taxon>
        <taxon>Pezizomycotina</taxon>
        <taxon>Sordariomycetes</taxon>
        <taxon>Sordariomycetidae</taxon>
        <taxon>Sordariales</taxon>
        <taxon>Diplogelasinosporaceae</taxon>
        <taxon>Diplogelasinospora</taxon>
    </lineage>
</organism>
<evidence type="ECO:0000256" key="2">
    <source>
        <dbReference type="SAM" id="MobiDB-lite"/>
    </source>
</evidence>
<proteinExistence type="predicted"/>
<comment type="subunit">
    <text evidence="1">Component of the NuA4 histone acetyltransferase complex.</text>
</comment>
<keyword evidence="4" id="KW-1185">Reference proteome</keyword>
<feature type="compositionally biased region" description="Acidic residues" evidence="2">
    <location>
        <begin position="95"/>
        <end position="106"/>
    </location>
</feature>
<protein>
    <recommendedName>
        <fullName evidence="5">Chromo domain-containing protein</fullName>
    </recommendedName>
</protein>